<evidence type="ECO:0000313" key="2">
    <source>
        <dbReference type="EMBL" id="SFR54020.1"/>
    </source>
</evidence>
<organism evidence="2 3">
    <name type="scientific">Halogeometricum rufum</name>
    <dbReference type="NCBI Taxonomy" id="553469"/>
    <lineage>
        <taxon>Archaea</taxon>
        <taxon>Methanobacteriati</taxon>
        <taxon>Methanobacteriota</taxon>
        <taxon>Stenosarchaea group</taxon>
        <taxon>Halobacteria</taxon>
        <taxon>Halobacteriales</taxon>
        <taxon>Haloferacaceae</taxon>
        <taxon>Halogeometricum</taxon>
    </lineage>
</organism>
<gene>
    <name evidence="2" type="ORF">SAMN04487947_2092</name>
</gene>
<sequence length="703" mass="75762">MVKVKATDAGVRAVGPGTASAVVAADGWSAGDPVHDLPRATVDSVGGEATALRLPPGLLRLRRLDSGIEREPTAPAEGTVRLPDAPHLLRVEGAAVVIVRFDGTATLTDAGGAPTISFPERRRVTVAVADRADRPETVTVPRTPEGVATALSAMPAGHLTATADRSLPEMRAQPPRVEFGEEVSVPDSVVARRPDPSVALELPPSLDYLVPAASLAHYLGAEVRVADDEDASPALRTASLEHEFDSNPGYQTGVAHLLRRTFLLDCLVRGAGPNCRGVAETALLDEVDLDATSLYRADPGDRLDAYLDVPFEEISGRLPDWHLSMYVSATYDQVRSLPHLLQNVPNVFLPEAKPLGTDERLSRSLDDFYRADAAADDSADGSADDHAREAEASRAETGDVPEVTPVKPVLGAGRVHGWLADGVPIDVFKSTHRAFEHRARYPEDPQSLSVVAVLNDKRMVDEYNDAAQIYESGPAGLDIDVTVEKRTTRAELADVFESHHDLVHYIGHCDESGLRCVDGNLDIDDIEESNVETFFLNACGSYYEGLELVEKGSVAGAVTFDKVLDGHAARVGTTFVRLLINGFSLERALALARRRIIMGKDYTVVGDGTHLLTEPGIPVPAVGTVDENDDGTYHLDYDTNSPRVAGGTYAPPFSDDQRSHLLGTTQRTDLSAADLSDFLDRTDMPIIYDGDIHWSSDLYRELT</sequence>
<accession>A0A1I6HI70</accession>
<keyword evidence="3" id="KW-1185">Reference proteome</keyword>
<evidence type="ECO:0000256" key="1">
    <source>
        <dbReference type="SAM" id="MobiDB-lite"/>
    </source>
</evidence>
<name>A0A1I6HI70_9EURY</name>
<dbReference type="AlphaFoldDB" id="A0A1I6HI70"/>
<dbReference type="RefSeq" id="WP_089807355.1">
    <property type="nucleotide sequence ID" value="NZ_FOYT01000002.1"/>
</dbReference>
<dbReference type="Proteomes" id="UP000198531">
    <property type="component" value="Unassembled WGS sequence"/>
</dbReference>
<feature type="region of interest" description="Disordered" evidence="1">
    <location>
        <begin position="375"/>
        <end position="402"/>
    </location>
</feature>
<protein>
    <recommendedName>
        <fullName evidence="4">CHAT domain-containing protein</fullName>
    </recommendedName>
</protein>
<proteinExistence type="predicted"/>
<dbReference type="OrthoDB" id="269729at2157"/>
<reference evidence="3" key="1">
    <citation type="submission" date="2016-10" db="EMBL/GenBank/DDBJ databases">
        <authorList>
            <person name="Varghese N."/>
            <person name="Submissions S."/>
        </authorList>
    </citation>
    <scope>NUCLEOTIDE SEQUENCE [LARGE SCALE GENOMIC DNA]</scope>
    <source>
        <strain evidence="3">CGMCC 1.7736</strain>
    </source>
</reference>
<feature type="compositionally biased region" description="Basic and acidic residues" evidence="1">
    <location>
        <begin position="383"/>
        <end position="397"/>
    </location>
</feature>
<dbReference type="STRING" id="553469.SAMN04487947_2092"/>
<dbReference type="EMBL" id="FOYT01000002">
    <property type="protein sequence ID" value="SFR54020.1"/>
    <property type="molecule type" value="Genomic_DNA"/>
</dbReference>
<evidence type="ECO:0000313" key="3">
    <source>
        <dbReference type="Proteomes" id="UP000198531"/>
    </source>
</evidence>
<evidence type="ECO:0008006" key="4">
    <source>
        <dbReference type="Google" id="ProtNLM"/>
    </source>
</evidence>